<keyword evidence="1" id="KW-0812">Transmembrane</keyword>
<evidence type="ECO:0000313" key="3">
    <source>
        <dbReference type="Proteomes" id="UP000006420"/>
    </source>
</evidence>
<dbReference type="Proteomes" id="UP000006420">
    <property type="component" value="Unassembled WGS sequence"/>
</dbReference>
<feature type="transmembrane region" description="Helical" evidence="1">
    <location>
        <begin position="127"/>
        <end position="145"/>
    </location>
</feature>
<name>F8X3R2_9BACT</name>
<protein>
    <submittedName>
        <fullName evidence="2">Uncharacterized protein</fullName>
    </submittedName>
</protein>
<sequence>MAQSVSNDALWEKLSEVDKKLENIAITQKSLIPEDNQSEIKIDFQKEKDEIISKLEKYIQGLGTHCDSHFKVIHKNMEQLEEDTEGVYKILSCMSAILKEPQEQSAIKSDDKKPYLNFRFFKVRKSSLVIAVLGLLVFILTLFCMKQQNDYAFLMDGYYRQSIEAKEIES</sequence>
<evidence type="ECO:0000256" key="1">
    <source>
        <dbReference type="SAM" id="Phobius"/>
    </source>
</evidence>
<dbReference type="AlphaFoldDB" id="F8X3R2"/>
<gene>
    <name evidence="2" type="ORF">HMPREF9456_02871</name>
</gene>
<dbReference type="STRING" id="742767.HMPREF9456_02871"/>
<dbReference type="RefSeq" id="WP_006844235.1">
    <property type="nucleotide sequence ID" value="NZ_AQWJ01000008.1"/>
</dbReference>
<accession>F8X3R2</accession>
<keyword evidence="1" id="KW-0472">Membrane</keyword>
<proteinExistence type="predicted"/>
<organism evidence="2 3">
    <name type="scientific">Dysgonomonas mossii DSM 22836</name>
    <dbReference type="NCBI Taxonomy" id="742767"/>
    <lineage>
        <taxon>Bacteria</taxon>
        <taxon>Pseudomonadati</taxon>
        <taxon>Bacteroidota</taxon>
        <taxon>Bacteroidia</taxon>
        <taxon>Bacteroidales</taxon>
        <taxon>Dysgonomonadaceae</taxon>
        <taxon>Dysgonomonas</taxon>
    </lineage>
</organism>
<dbReference type="OrthoDB" id="9999590at2"/>
<reference evidence="2 3" key="1">
    <citation type="submission" date="2011-04" db="EMBL/GenBank/DDBJ databases">
        <title>The Genome Sequence of Dysgonomonas mossii DSM 22836.</title>
        <authorList>
            <consortium name="The Broad Institute Genome Sequencing Platform"/>
            <person name="Earl A."/>
            <person name="Ward D."/>
            <person name="Feldgarden M."/>
            <person name="Gevers D."/>
            <person name="Pudlo N."/>
            <person name="Martens E."/>
            <person name="Allen-Vercoe E."/>
            <person name="Young S.K."/>
            <person name="Zeng Q."/>
            <person name="Gargeya S."/>
            <person name="Fitzgerald M."/>
            <person name="Haas B."/>
            <person name="Abouelleil A."/>
            <person name="Alvarado L."/>
            <person name="Arachchi H.M."/>
            <person name="Berlin A."/>
            <person name="Brown A."/>
            <person name="Chapman S.B."/>
            <person name="Chen Z."/>
            <person name="Dunbar C."/>
            <person name="Freedman E."/>
            <person name="Gearin G."/>
            <person name="Gellesch M."/>
            <person name="Goldberg J."/>
            <person name="Griggs A."/>
            <person name="Gujja S."/>
            <person name="Heiman D."/>
            <person name="Howarth C."/>
            <person name="Larson L."/>
            <person name="Lui A."/>
            <person name="MacDonald P.J.P."/>
            <person name="Mehta T."/>
            <person name="Montmayeur A."/>
            <person name="Murphy C."/>
            <person name="Neiman D."/>
            <person name="Pearson M."/>
            <person name="Priest M."/>
            <person name="Roberts A."/>
            <person name="Saif S."/>
            <person name="Shea T."/>
            <person name="Shenoy N."/>
            <person name="Sisk P."/>
            <person name="Stolte C."/>
            <person name="Sykes S."/>
            <person name="Yandava C."/>
            <person name="Wortman J."/>
            <person name="Nusbaum C."/>
            <person name="Birren B."/>
        </authorList>
    </citation>
    <scope>NUCLEOTIDE SEQUENCE [LARGE SCALE GENOMIC DNA]</scope>
    <source>
        <strain evidence="2 3">DSM 22836</strain>
    </source>
</reference>
<keyword evidence="1" id="KW-1133">Transmembrane helix</keyword>
<dbReference type="GeneID" id="78083486"/>
<keyword evidence="3" id="KW-1185">Reference proteome</keyword>
<dbReference type="HOGENOM" id="CLU_1568267_0_0_10"/>
<evidence type="ECO:0000313" key="2">
    <source>
        <dbReference type="EMBL" id="EGK05372.1"/>
    </source>
</evidence>
<comment type="caution">
    <text evidence="2">The sequence shown here is derived from an EMBL/GenBank/DDBJ whole genome shotgun (WGS) entry which is preliminary data.</text>
</comment>
<dbReference type="EMBL" id="ADLW01000015">
    <property type="protein sequence ID" value="EGK05372.1"/>
    <property type="molecule type" value="Genomic_DNA"/>
</dbReference>